<dbReference type="Pfam" id="PF10433">
    <property type="entry name" value="Beta-prop_RSE1_1st"/>
    <property type="match status" value="1"/>
</dbReference>
<dbReference type="InterPro" id="IPR036322">
    <property type="entry name" value="WD40_repeat_dom_sf"/>
</dbReference>
<dbReference type="InterPro" id="IPR015943">
    <property type="entry name" value="WD40/YVTN_repeat-like_dom_sf"/>
</dbReference>
<reference evidence="3" key="1">
    <citation type="journal article" date="2020" name="Stud. Mycol.">
        <title>101 Dothideomycetes genomes: a test case for predicting lifestyles and emergence of pathogens.</title>
        <authorList>
            <person name="Haridas S."/>
            <person name="Albert R."/>
            <person name="Binder M."/>
            <person name="Bloem J."/>
            <person name="Labutti K."/>
            <person name="Salamov A."/>
            <person name="Andreopoulos B."/>
            <person name="Baker S."/>
            <person name="Barry K."/>
            <person name="Bills G."/>
            <person name="Bluhm B."/>
            <person name="Cannon C."/>
            <person name="Castanera R."/>
            <person name="Culley D."/>
            <person name="Daum C."/>
            <person name="Ezra D."/>
            <person name="Gonzalez J."/>
            <person name="Henrissat B."/>
            <person name="Kuo A."/>
            <person name="Liang C."/>
            <person name="Lipzen A."/>
            <person name="Lutzoni F."/>
            <person name="Magnuson J."/>
            <person name="Mondo S."/>
            <person name="Nolan M."/>
            <person name="Ohm R."/>
            <person name="Pangilinan J."/>
            <person name="Park H.-J."/>
            <person name="Ramirez L."/>
            <person name="Alfaro M."/>
            <person name="Sun H."/>
            <person name="Tritt A."/>
            <person name="Yoshinaga Y."/>
            <person name="Zwiers L.-H."/>
            <person name="Turgeon B."/>
            <person name="Goodwin S."/>
            <person name="Spatafora J."/>
            <person name="Crous P."/>
            <person name="Grigoriev I."/>
        </authorList>
    </citation>
    <scope>NUCLEOTIDE SEQUENCE</scope>
    <source>
        <strain evidence="3">CBS 119925</strain>
    </source>
</reference>
<dbReference type="EMBL" id="MU006571">
    <property type="protein sequence ID" value="KAF2747871.1"/>
    <property type="molecule type" value="Genomic_DNA"/>
</dbReference>
<dbReference type="OrthoDB" id="20774at2759"/>
<dbReference type="Gene3D" id="2.130.10.10">
    <property type="entry name" value="YVTN repeat-like/Quinoprotein amine dehydrogenase"/>
    <property type="match status" value="3"/>
</dbReference>
<organism evidence="3 4">
    <name type="scientific">Sporormia fimetaria CBS 119925</name>
    <dbReference type="NCBI Taxonomy" id="1340428"/>
    <lineage>
        <taxon>Eukaryota</taxon>
        <taxon>Fungi</taxon>
        <taxon>Dikarya</taxon>
        <taxon>Ascomycota</taxon>
        <taxon>Pezizomycotina</taxon>
        <taxon>Dothideomycetes</taxon>
        <taxon>Pleosporomycetidae</taxon>
        <taxon>Pleosporales</taxon>
        <taxon>Sporormiaceae</taxon>
        <taxon>Sporormia</taxon>
    </lineage>
</organism>
<dbReference type="PANTHER" id="PTHR10644">
    <property type="entry name" value="DNA REPAIR/RNA PROCESSING CPSF FAMILY"/>
    <property type="match status" value="1"/>
</dbReference>
<evidence type="ECO:0000313" key="3">
    <source>
        <dbReference type="EMBL" id="KAF2747871.1"/>
    </source>
</evidence>
<evidence type="ECO:0000259" key="2">
    <source>
        <dbReference type="Pfam" id="PF23726"/>
    </source>
</evidence>
<evidence type="ECO:0000259" key="1">
    <source>
        <dbReference type="Pfam" id="PF10433"/>
    </source>
</evidence>
<dbReference type="InterPro" id="IPR018846">
    <property type="entry name" value="Beta-prop_RSE1/DDB1/CPSF1_1st"/>
</dbReference>
<accession>A0A6A6VFB2</accession>
<protein>
    <submittedName>
        <fullName evidence="3">Uncharacterized protein</fullName>
    </submittedName>
</protein>
<proteinExistence type="predicted"/>
<name>A0A6A6VFB2_9PLEO</name>
<feature type="domain" description="RSE1/DDB1/CPSF1 second beta-propeller" evidence="2">
    <location>
        <begin position="593"/>
        <end position="816"/>
    </location>
</feature>
<gene>
    <name evidence="3" type="ORF">M011DRAFT_477037</name>
</gene>
<dbReference type="Proteomes" id="UP000799440">
    <property type="component" value="Unassembled WGS sequence"/>
</dbReference>
<keyword evidence="4" id="KW-1185">Reference proteome</keyword>
<feature type="domain" description="RSE1/DDB1/CPSF1 first beta-propeller" evidence="1">
    <location>
        <begin position="64"/>
        <end position="455"/>
    </location>
</feature>
<dbReference type="InterPro" id="IPR058543">
    <property type="entry name" value="Beta-prop_RSE1/DDB1/CPSF1_2nd"/>
</dbReference>
<dbReference type="SUPFAM" id="SSF50978">
    <property type="entry name" value="WD40 repeat-like"/>
    <property type="match status" value="1"/>
</dbReference>
<dbReference type="InterPro" id="IPR050358">
    <property type="entry name" value="RSE1/DDB1/CFT1"/>
</dbReference>
<evidence type="ECO:0000313" key="4">
    <source>
        <dbReference type="Proteomes" id="UP000799440"/>
    </source>
</evidence>
<sequence length="1359" mass="151124">MEEHIYTQTLVDGQWVQRALTLDEALANAERTDEMLAAGPKQCKHCWVPPRVGLLTQTLIPSSSVNFVLPARLRHTGSSDVVFVGEYFVHLKETLGDGSLRHITSKTDFQGRIVDARVFGPPASQQNTPTNREHLNHYESATSRVETDDLPPELLVLTLDTGSLVILWTHQTSTGNVNFRQQIIPLRLGFRYGRLLAIDPKQRAIAVAARSGPLVLYETRDVDTWRDQSRTDKDVTLIRSERHVPLEGRIMHMEFLNSSVDECGSHIVLVLVVAHAGRTQIVTLDWDARTGLNSYDPKRALRMNLDPEDAEPLLLIPLNDSPDFLLVCNHHISTYTNILSGVSRPAHRTELPRESSRPGHVAGSRIGPSWVQWSRATRNPGFQKEVIYVAREDGLVLYLEIRPSKLLEISIAGQLPQAVDRAFTCLPLRSHDHPDMLLTAGVIGDGCVTSIGSWGAEDLGSQYSTQNTIRPLGLIPNWSPISDMTFGPKRTNARDSIFVACGRAPHGSIAELWWGLEASLASFVLEGLNGATGIWVIDHGSIASTKEADTMQSYVVLLVCLFEETHVIRLACSQCDWDMLELGPECSLLEDTVSPDETIAATVLNTQASVQVSRTGVRLLRRPNLEVIDQLQFQHYLLASATTTDLNIIAVAYQKDKDVVLEVVGINNELKFGSRLQATLSSEPTCLEVIECDGTLLVMVCTADAEIRLYAISASSLRLSAQLKLPSAPEDGSIPVCETTVPLRSRTGNRLDHAHFLACGTRDGKLAIIELQKQSADFILTMRQFDSIGSMPVYVARCDGDPSVAFVSCAEESAILKWRGHQDGRPPYEIASLGFTGPAGDAHREDISKMVHLSTTAPGTATDIRSQSTVFAISKHKLWIAQVDAALLTDRPWRGRSLRRRWAIGATPSRILYVEHLGKFVVATTEPKAVSGPPEGYRTIQSSLQLIHATDVDMKDDLDVALDAKGRSALSRYPLDDYERVYTMIEWVVRDTQSKRHHFIYVGTGITGKWSESGRKLLFQVARNKFELKKQYKYDSPVRAMAFVSDKRLLTAVGKDLLLEEYQIATKRWATLAKIELPSPGIFLSFNDRHVHVSTARDSLKVFELEQSTKKGNPPKFLAPLFSDTHLRNSTRHIDYDIEAGPTVMLSDKTCTVTGLAAPRNPTNGSDASTLFEARLPRTVTRFAHGSSLAPLLSPWTPKNIPDLKIGACTDGTIYRLTTVKQQQFGLLKLIQNVIDAKISHLRFAASLFLGPSRAKALRKDVITVPDARVGCSHFEPENMHVDLDVIERYLMNDIPELRWQTDPIRELFVGDDMVDEAVWQELVKEAEAVYADEGSVLRVDSQQVSHQVERLLWRYITT</sequence>
<dbReference type="Pfam" id="PF23726">
    <property type="entry name" value="Beta-prop_RSE1_2nd"/>
    <property type="match status" value="1"/>
</dbReference>